<reference evidence="1 2" key="1">
    <citation type="submission" date="2017-10" db="EMBL/GenBank/DDBJ databases">
        <title>The draft genome sequence of Lewinella nigricans NBRC 102662.</title>
        <authorList>
            <person name="Wang K."/>
        </authorList>
    </citation>
    <scope>NUCLEOTIDE SEQUENCE [LARGE SCALE GENOMIC DNA]</scope>
    <source>
        <strain evidence="1 2">NBRC 102662</strain>
    </source>
</reference>
<evidence type="ECO:0000313" key="2">
    <source>
        <dbReference type="Proteomes" id="UP000223913"/>
    </source>
</evidence>
<dbReference type="Proteomes" id="UP000223913">
    <property type="component" value="Unassembled WGS sequence"/>
</dbReference>
<sequence length="170" mass="19551">MNWKINYWTVLFAITALGFLIYAFTRPDCPPVGSSPSVCYAPPDTLTPQEAINRLWPYTLFIENYKNTIEEIAKENPKLDSLVSDISNLNLRYFHLPRCELNEMLRRRPDGDAYGYLMLEDDPRNPGKKQISLMFYDKVLPPDINPESLDDDDGTFYDFINPCPTICGGQ</sequence>
<organism evidence="1 2">
    <name type="scientific">Flavilitoribacter nigricans (strain ATCC 23147 / DSM 23189 / NBRC 102662 / NCIMB 1420 / SS-2)</name>
    <name type="common">Lewinella nigricans</name>
    <dbReference type="NCBI Taxonomy" id="1122177"/>
    <lineage>
        <taxon>Bacteria</taxon>
        <taxon>Pseudomonadati</taxon>
        <taxon>Bacteroidota</taxon>
        <taxon>Saprospiria</taxon>
        <taxon>Saprospirales</taxon>
        <taxon>Lewinellaceae</taxon>
        <taxon>Flavilitoribacter</taxon>
    </lineage>
</organism>
<proteinExistence type="predicted"/>
<dbReference type="OrthoDB" id="797757at2"/>
<name>A0A2D0NC60_FLAN2</name>
<comment type="caution">
    <text evidence="1">The sequence shown here is derived from an EMBL/GenBank/DDBJ whole genome shotgun (WGS) entry which is preliminary data.</text>
</comment>
<gene>
    <name evidence="1" type="ORF">CRP01_13470</name>
</gene>
<keyword evidence="2" id="KW-1185">Reference proteome</keyword>
<dbReference type="AlphaFoldDB" id="A0A2D0NC60"/>
<evidence type="ECO:0000313" key="1">
    <source>
        <dbReference type="EMBL" id="PHN05978.1"/>
    </source>
</evidence>
<accession>A0A2D0NC60</accession>
<protein>
    <submittedName>
        <fullName evidence="1">Uncharacterized protein</fullName>
    </submittedName>
</protein>
<dbReference type="RefSeq" id="WP_099150571.1">
    <property type="nucleotide sequence ID" value="NZ_PDUD01000019.1"/>
</dbReference>
<dbReference type="EMBL" id="PDUD01000019">
    <property type="protein sequence ID" value="PHN05978.1"/>
    <property type="molecule type" value="Genomic_DNA"/>
</dbReference>